<accession>A0ABV2QEA7</accession>
<dbReference type="RefSeq" id="WP_354447405.1">
    <property type="nucleotide sequence ID" value="NZ_JBEPSH010000009.1"/>
</dbReference>
<dbReference type="EMBL" id="JBEPSH010000009">
    <property type="protein sequence ID" value="MET4579371.1"/>
    <property type="molecule type" value="Genomic_DNA"/>
</dbReference>
<dbReference type="Gene3D" id="3.40.1000.10">
    <property type="entry name" value="Mog1/PsbP, alpha/beta/alpha sandwich"/>
    <property type="match status" value="1"/>
</dbReference>
<keyword evidence="1" id="KW-0732">Signal</keyword>
<gene>
    <name evidence="2" type="ORF">ABIE13_004499</name>
</gene>
<evidence type="ECO:0000313" key="3">
    <source>
        <dbReference type="Proteomes" id="UP001549320"/>
    </source>
</evidence>
<evidence type="ECO:0000313" key="2">
    <source>
        <dbReference type="EMBL" id="MET4579371.1"/>
    </source>
</evidence>
<protein>
    <recommendedName>
        <fullName evidence="4">DUF1795 domain-containing protein</fullName>
    </recommendedName>
</protein>
<keyword evidence="3" id="KW-1185">Reference proteome</keyword>
<evidence type="ECO:0008006" key="4">
    <source>
        <dbReference type="Google" id="ProtNLM"/>
    </source>
</evidence>
<organism evidence="2 3">
    <name type="scientific">Ottowia thiooxydans</name>
    <dbReference type="NCBI Taxonomy" id="219182"/>
    <lineage>
        <taxon>Bacteria</taxon>
        <taxon>Pseudomonadati</taxon>
        <taxon>Pseudomonadota</taxon>
        <taxon>Betaproteobacteria</taxon>
        <taxon>Burkholderiales</taxon>
        <taxon>Comamonadaceae</taxon>
        <taxon>Ottowia</taxon>
    </lineage>
</organism>
<proteinExistence type="predicted"/>
<feature type="signal peptide" evidence="1">
    <location>
        <begin position="1"/>
        <end position="23"/>
    </location>
</feature>
<name>A0ABV2QEA7_9BURK</name>
<feature type="chain" id="PRO_5046082620" description="DUF1795 domain-containing protein" evidence="1">
    <location>
        <begin position="24"/>
        <end position="177"/>
    </location>
</feature>
<evidence type="ECO:0000256" key="1">
    <source>
        <dbReference type="SAM" id="SignalP"/>
    </source>
</evidence>
<sequence>MKSRLIQLTLVAASALLATVASAATFTIPDTGVSFDAPAGFTQLTAEEIGNKYPSSRAPTFVVGNPRRTTTIAADLKPTELPKDKLAEVQASFEKVFDRIIPGIEWKERKLMDLQGQQWIFLEMTSRAVDTDIHNIMLVTPHKGKMLVFNFNSTKGEFPAVEKDLRKSLQTISLGSP</sequence>
<dbReference type="Proteomes" id="UP001549320">
    <property type="component" value="Unassembled WGS sequence"/>
</dbReference>
<comment type="caution">
    <text evidence="2">The sequence shown here is derived from an EMBL/GenBank/DDBJ whole genome shotgun (WGS) entry which is preliminary data.</text>
</comment>
<reference evidence="2 3" key="1">
    <citation type="submission" date="2024-06" db="EMBL/GenBank/DDBJ databases">
        <title>Sorghum-associated microbial communities from plants grown in Nebraska, USA.</title>
        <authorList>
            <person name="Schachtman D."/>
        </authorList>
    </citation>
    <scope>NUCLEOTIDE SEQUENCE [LARGE SCALE GENOMIC DNA]</scope>
    <source>
        <strain evidence="2 3">2709</strain>
    </source>
</reference>